<reference evidence="3" key="1">
    <citation type="submission" date="2020-08" db="EMBL/GenBank/DDBJ databases">
        <authorList>
            <person name="Liu C."/>
            <person name="Sun Q."/>
        </authorList>
    </citation>
    <scope>NUCLEOTIDE SEQUENCE</scope>
    <source>
        <strain evidence="3">BX16</strain>
    </source>
</reference>
<dbReference type="Pfam" id="PF09997">
    <property type="entry name" value="DUF2238"/>
    <property type="match status" value="1"/>
</dbReference>
<feature type="transmembrane region" description="Helical" evidence="2">
    <location>
        <begin position="127"/>
        <end position="145"/>
    </location>
</feature>
<feature type="transmembrane region" description="Helical" evidence="2">
    <location>
        <begin position="12"/>
        <end position="30"/>
    </location>
</feature>
<evidence type="ECO:0000256" key="1">
    <source>
        <dbReference type="SAM" id="MobiDB-lite"/>
    </source>
</evidence>
<feature type="transmembrane region" description="Helical" evidence="2">
    <location>
        <begin position="65"/>
        <end position="89"/>
    </location>
</feature>
<keyword evidence="4" id="KW-1185">Reference proteome</keyword>
<dbReference type="AlphaFoldDB" id="A0A923NCH4"/>
<evidence type="ECO:0000313" key="4">
    <source>
        <dbReference type="Proteomes" id="UP000644115"/>
    </source>
</evidence>
<accession>A0A923NCH4</accession>
<keyword evidence="2" id="KW-0812">Transmembrane</keyword>
<feature type="transmembrane region" description="Helical" evidence="2">
    <location>
        <begin position="95"/>
        <end position="115"/>
    </location>
</feature>
<protein>
    <submittedName>
        <fullName evidence="3">Uncharacterized protein</fullName>
    </submittedName>
</protein>
<dbReference type="InterPro" id="IPR014509">
    <property type="entry name" value="YjdF-like"/>
</dbReference>
<comment type="caution">
    <text evidence="3">The sequence shown here is derived from an EMBL/GenBank/DDBJ whole genome shotgun (WGS) entry which is preliminary data.</text>
</comment>
<dbReference type="EMBL" id="JACRWC010000073">
    <property type="protein sequence ID" value="MBC5999524.1"/>
    <property type="molecule type" value="Genomic_DNA"/>
</dbReference>
<proteinExistence type="predicted"/>
<gene>
    <name evidence="3" type="ORF">H8876_05875</name>
</gene>
<feature type="transmembrane region" description="Helical" evidence="2">
    <location>
        <begin position="36"/>
        <end position="53"/>
    </location>
</feature>
<organism evidence="3 4">
    <name type="scientific">Lentihominibacter faecis</name>
    <dbReference type="NCBI Taxonomy" id="2764712"/>
    <lineage>
        <taxon>Bacteria</taxon>
        <taxon>Bacillati</taxon>
        <taxon>Bacillota</taxon>
        <taxon>Clostridia</taxon>
        <taxon>Peptostreptococcales</taxon>
        <taxon>Anaerovoracaceae</taxon>
        <taxon>Lentihominibacter</taxon>
    </lineage>
</organism>
<name>A0A923NCH4_9FIRM</name>
<keyword evidence="2" id="KW-0472">Membrane</keyword>
<feature type="region of interest" description="Disordered" evidence="1">
    <location>
        <begin position="266"/>
        <end position="286"/>
    </location>
</feature>
<evidence type="ECO:0000313" key="3">
    <source>
        <dbReference type="EMBL" id="MBC5999524.1"/>
    </source>
</evidence>
<dbReference type="Proteomes" id="UP000644115">
    <property type="component" value="Unassembled WGS sequence"/>
</dbReference>
<feature type="transmembrane region" description="Helical" evidence="2">
    <location>
        <begin position="212"/>
        <end position="230"/>
    </location>
</feature>
<dbReference type="RefSeq" id="WP_249286951.1">
    <property type="nucleotide sequence ID" value="NZ_JACRWC010000073.1"/>
</dbReference>
<evidence type="ECO:0000256" key="2">
    <source>
        <dbReference type="SAM" id="Phobius"/>
    </source>
</evidence>
<keyword evidence="2" id="KW-1133">Transmembrane helix</keyword>
<sequence length="286" mass="32686">MKKEKGQKVKFIVYVVVRVLVVLALIRQIWEHDWHDVMLCGMTLILLFLPTLLSKQLALRLPNVLEIIIVVFIFAAEILGEVHGFYVIFPNWDDILHTTNGFLAAAIGIALVDVLNQHENVKLNLSPAFVAVVSFCFSMTIGVLWEFFECSMDMFCGTDMQKDTWISAFNSVAINPDGVNVPVHVDVDSVTVNGQVWQQYLDIGLYDTMQDLFVNFIGAVVFSIIGYIYIKNRGRGIAAEFIPTMDMEKFEEIKEEHQEELDHLLHDKLKLSKKEEKQQTDDTEKE</sequence>